<dbReference type="AlphaFoldDB" id="A0A4R2KRU5"/>
<sequence>MIEQLKILMTYLKSKYFIRFHSREVLENWQDKKMKNFLKNIVPLSPFYKKYYEGFSYDNWKELPLVDKNRMMEYFDTFNTVGIKKDEAFQIAFQAEKTRDFSPQIHDITIGLSSGTSGNRGIFLASKNERIKWAGTVLAKCLPYSILKEHKIAFFLRANSNLYDTVDKGKIKFHFFDLLDLMDDHIKNLNTYKPSILVAPPSMLSMLAKKIKTGMLKIDPQKVISVAEVLDPLDEKYLSDVFNQKIHQVYQCTEGFLATTCEYGTLHLNEDLLVIQKEYLDKNLGKFIPIISDFSRTSQPIIRYRLNDILTEKKMPCPCGSHFTALEQIEGRCDDLFYFRKKESDTLIPVFPDFIRRVISLSSDEIKQYKVNQVRLDLIEVFLEVSDDRKKNMKKEIEKNLERLCNQFNCLIPKIQYIHKLEEQNGKKLRRVERKFEI</sequence>
<evidence type="ECO:0000313" key="1">
    <source>
        <dbReference type="EMBL" id="TCO69355.1"/>
    </source>
</evidence>
<dbReference type="RefSeq" id="WP_207669716.1">
    <property type="nucleotide sequence ID" value="NZ_SLWV01000032.1"/>
</dbReference>
<keyword evidence="2" id="KW-1185">Reference proteome</keyword>
<dbReference type="EMBL" id="SLWV01000032">
    <property type="protein sequence ID" value="TCO69355.1"/>
    <property type="molecule type" value="Genomic_DNA"/>
</dbReference>
<dbReference type="PANTHER" id="PTHR36932:SF1">
    <property type="entry name" value="CAPSULAR POLYSACCHARIDE BIOSYNTHESIS PROTEIN"/>
    <property type="match status" value="1"/>
</dbReference>
<dbReference type="InterPro" id="IPR042099">
    <property type="entry name" value="ANL_N_sf"/>
</dbReference>
<dbReference type="PANTHER" id="PTHR36932">
    <property type="entry name" value="CAPSULAR POLYSACCHARIDE BIOSYNTHESIS PROTEIN"/>
    <property type="match status" value="1"/>
</dbReference>
<gene>
    <name evidence="1" type="ORF">EV214_13221</name>
</gene>
<comment type="caution">
    <text evidence="1">The sequence shown here is derived from an EMBL/GenBank/DDBJ whole genome shotgun (WGS) entry which is preliminary data.</text>
</comment>
<organism evidence="1 2">
    <name type="scientific">Marinisporobacter balticus</name>
    <dbReference type="NCBI Taxonomy" id="2018667"/>
    <lineage>
        <taxon>Bacteria</taxon>
        <taxon>Bacillati</taxon>
        <taxon>Bacillota</taxon>
        <taxon>Clostridia</taxon>
        <taxon>Peptostreptococcales</taxon>
        <taxon>Thermotaleaceae</taxon>
        <taxon>Marinisporobacter</taxon>
    </lineage>
</organism>
<protein>
    <submittedName>
        <fullName evidence="1">Putative adenylate-forming enzyme</fullName>
    </submittedName>
</protein>
<dbReference type="InterPro" id="IPR053158">
    <property type="entry name" value="CapK_Type1_Caps_Biosynth"/>
</dbReference>
<evidence type="ECO:0000313" key="2">
    <source>
        <dbReference type="Proteomes" id="UP000294919"/>
    </source>
</evidence>
<dbReference type="InterPro" id="IPR012685">
    <property type="entry name" value="CHP02304_F390_synth-rel"/>
</dbReference>
<name>A0A4R2KRU5_9FIRM</name>
<dbReference type="Gene3D" id="3.40.50.12780">
    <property type="entry name" value="N-terminal domain of ligase-like"/>
    <property type="match status" value="1"/>
</dbReference>
<accession>A0A4R2KRU5</accession>
<dbReference type="NCBIfam" id="TIGR02304">
    <property type="entry name" value="aden_form_hyp"/>
    <property type="match status" value="1"/>
</dbReference>
<dbReference type="Proteomes" id="UP000294919">
    <property type="component" value="Unassembled WGS sequence"/>
</dbReference>
<proteinExistence type="predicted"/>
<dbReference type="SUPFAM" id="SSF56801">
    <property type="entry name" value="Acetyl-CoA synthetase-like"/>
    <property type="match status" value="1"/>
</dbReference>
<reference evidence="1 2" key="1">
    <citation type="submission" date="2019-03" db="EMBL/GenBank/DDBJ databases">
        <title>Genomic Encyclopedia of Type Strains, Phase IV (KMG-IV): sequencing the most valuable type-strain genomes for metagenomic binning, comparative biology and taxonomic classification.</title>
        <authorList>
            <person name="Goeker M."/>
        </authorList>
    </citation>
    <scope>NUCLEOTIDE SEQUENCE [LARGE SCALE GENOMIC DNA]</scope>
    <source>
        <strain evidence="1 2">DSM 102940</strain>
    </source>
</reference>